<reference evidence="2 3" key="1">
    <citation type="submission" date="2019-11" db="EMBL/GenBank/DDBJ databases">
        <title>Acidiferrimicrobium australis gen. nov., sp. nov., an acidophilic and obligately heterotrophic, member of the Actinobacteria that catalyses dissimilatory oxido- reduction of iron isolated from metal-rich acidic water in Chile.</title>
        <authorList>
            <person name="Gonzalez D."/>
            <person name="Huber K."/>
            <person name="Hedrich S."/>
            <person name="Rojas-Villalobos C."/>
            <person name="Quatrini R."/>
            <person name="Dinamarca M.A."/>
            <person name="Schwarz A."/>
            <person name="Canales C."/>
            <person name="Nancucheo I."/>
        </authorList>
    </citation>
    <scope>NUCLEOTIDE SEQUENCE [LARGE SCALE GENOMIC DNA]</scope>
    <source>
        <strain evidence="2 3">USS-CCA1</strain>
    </source>
</reference>
<comment type="caution">
    <text evidence="2">The sequence shown here is derived from an EMBL/GenBank/DDBJ whole genome shotgun (WGS) entry which is preliminary data.</text>
</comment>
<feature type="domain" description="Flagellin N-terminal" evidence="1">
    <location>
        <begin position="22"/>
        <end position="146"/>
    </location>
</feature>
<dbReference type="EMBL" id="WJHE01000386">
    <property type="protein sequence ID" value="MST32776.1"/>
    <property type="molecule type" value="Genomic_DNA"/>
</dbReference>
<dbReference type="PANTHER" id="PTHR42792">
    <property type="entry name" value="FLAGELLIN"/>
    <property type="match status" value="1"/>
</dbReference>
<keyword evidence="3" id="KW-1185">Reference proteome</keyword>
<dbReference type="InterPro" id="IPR001029">
    <property type="entry name" value="Flagellin_N"/>
</dbReference>
<evidence type="ECO:0000313" key="3">
    <source>
        <dbReference type="Proteomes" id="UP000437736"/>
    </source>
</evidence>
<evidence type="ECO:0000259" key="1">
    <source>
        <dbReference type="Pfam" id="PF00669"/>
    </source>
</evidence>
<protein>
    <recommendedName>
        <fullName evidence="1">Flagellin N-terminal domain-containing protein</fullName>
    </recommendedName>
</protein>
<dbReference type="InterPro" id="IPR001492">
    <property type="entry name" value="Flagellin"/>
</dbReference>
<dbReference type="Proteomes" id="UP000437736">
    <property type="component" value="Unassembled WGS sequence"/>
</dbReference>
<dbReference type="PANTHER" id="PTHR42792:SF1">
    <property type="entry name" value="FLAGELLAR HOOK-ASSOCIATED PROTEIN 3"/>
    <property type="match status" value="1"/>
</dbReference>
<evidence type="ECO:0000313" key="2">
    <source>
        <dbReference type="EMBL" id="MST32776.1"/>
    </source>
</evidence>
<sequence>MSAMEILNHTSAMAVDTSLAGQLDNSYIQLQNLELQATTGKQINQPSDNPAGTATALQLNAEISQLSSYSAAATAGTGQLNAADSVLSSINTTLQQVQSDVMQGANASSQDKTTLSALAANVTALKQTLLTDANSNYNGVPLFSGTVNTSPYANASANPPDYTYTGGSVAPTVAVGPGQRVPVGVTGQAVFGSGTGSVFALLDQISSDLTSGNTAALSGTDLTQLKQAMSTASSAQATIGTATDELQTAQTQNTAKSTALQTSVSNVVDANEAVVASQLSLQETQYQAALSIVAKVIQPTLAEYIQ</sequence>
<dbReference type="Pfam" id="PF00669">
    <property type="entry name" value="Flagellin_N"/>
    <property type="match status" value="1"/>
</dbReference>
<name>A0ABW9QT15_9ACTN</name>
<accession>A0ABW9QT15</accession>
<dbReference type="SUPFAM" id="SSF64518">
    <property type="entry name" value="Phase 1 flagellin"/>
    <property type="match status" value="1"/>
</dbReference>
<proteinExistence type="predicted"/>
<gene>
    <name evidence="2" type="ORF">GHK86_08585</name>
</gene>
<organism evidence="2 3">
    <name type="scientific">Acidiferrimicrobium australe</name>
    <dbReference type="NCBI Taxonomy" id="2664430"/>
    <lineage>
        <taxon>Bacteria</taxon>
        <taxon>Bacillati</taxon>
        <taxon>Actinomycetota</taxon>
        <taxon>Acidimicrobiia</taxon>
        <taxon>Acidimicrobiales</taxon>
        <taxon>Acidimicrobiaceae</taxon>
        <taxon>Acidiferrimicrobium</taxon>
    </lineage>
</organism>
<dbReference type="Gene3D" id="1.20.1330.10">
    <property type="entry name" value="f41 fragment of flagellin, N-terminal domain"/>
    <property type="match status" value="1"/>
</dbReference>